<dbReference type="InterPro" id="IPR003660">
    <property type="entry name" value="HAMP_dom"/>
</dbReference>
<keyword evidence="4" id="KW-0597">Phosphoprotein</keyword>
<dbReference type="CDD" id="cd00082">
    <property type="entry name" value="HisKA"/>
    <property type="match status" value="1"/>
</dbReference>
<dbReference type="PRINTS" id="PR00344">
    <property type="entry name" value="BCTRLSENSOR"/>
</dbReference>
<dbReference type="SMART" id="SM00387">
    <property type="entry name" value="HATPase_c"/>
    <property type="match status" value="1"/>
</dbReference>
<keyword evidence="6" id="KW-0418">Kinase</keyword>
<dbReference type="SMART" id="SM00388">
    <property type="entry name" value="HisKA"/>
    <property type="match status" value="1"/>
</dbReference>
<dbReference type="GO" id="GO:0000155">
    <property type="term" value="F:phosphorelay sensor kinase activity"/>
    <property type="evidence" value="ECO:0007669"/>
    <property type="project" value="InterPro"/>
</dbReference>
<comment type="catalytic activity">
    <reaction evidence="1">
        <text>ATP + protein L-histidine = ADP + protein N-phospho-L-histidine.</text>
        <dbReference type="EC" id="2.7.13.3"/>
    </reaction>
</comment>
<keyword evidence="5" id="KW-0808">Transferase</keyword>
<dbReference type="EC" id="2.7.13.3" evidence="3"/>
<dbReference type="PANTHER" id="PTHR43047:SF63">
    <property type="entry name" value="HISTIDINE KINASE"/>
    <property type="match status" value="1"/>
</dbReference>
<dbReference type="InterPro" id="IPR004358">
    <property type="entry name" value="Sig_transdc_His_kin-like_C"/>
</dbReference>
<keyword evidence="8" id="KW-0472">Membrane</keyword>
<proteinExistence type="predicted"/>
<gene>
    <name evidence="11" type="ORF">NUH88_13845</name>
</gene>
<organism evidence="11 12">
    <name type="scientific">Nisaea acidiphila</name>
    <dbReference type="NCBI Taxonomy" id="1862145"/>
    <lineage>
        <taxon>Bacteria</taxon>
        <taxon>Pseudomonadati</taxon>
        <taxon>Pseudomonadota</taxon>
        <taxon>Alphaproteobacteria</taxon>
        <taxon>Rhodospirillales</taxon>
        <taxon>Thalassobaculaceae</taxon>
        <taxon>Nisaea</taxon>
    </lineage>
</organism>
<keyword evidence="12" id="KW-1185">Reference proteome</keyword>
<dbReference type="InterPro" id="IPR036097">
    <property type="entry name" value="HisK_dim/P_sf"/>
</dbReference>
<protein>
    <recommendedName>
        <fullName evidence="3">histidine kinase</fullName>
        <ecNumber evidence="3">2.7.13.3</ecNumber>
    </recommendedName>
</protein>
<dbReference type="Gene3D" id="6.10.340.10">
    <property type="match status" value="1"/>
</dbReference>
<dbReference type="InterPro" id="IPR003661">
    <property type="entry name" value="HisK_dim/P_dom"/>
</dbReference>
<name>A0A9J7ANH3_9PROT</name>
<reference evidence="11" key="1">
    <citation type="submission" date="2022-08" db="EMBL/GenBank/DDBJ databases">
        <title>Nisaea acidiphila sp. nov., isolated from a marine algal debris and emended description of the genus Nisaea Urios et al. 2008.</title>
        <authorList>
            <person name="Kwon K."/>
        </authorList>
    </citation>
    <scope>NUCLEOTIDE SEQUENCE</scope>
    <source>
        <strain evidence="11">MEBiC11861</strain>
    </source>
</reference>
<keyword evidence="11" id="KW-0067">ATP-binding</keyword>
<dbReference type="PANTHER" id="PTHR43047">
    <property type="entry name" value="TWO-COMPONENT HISTIDINE PROTEIN KINASE"/>
    <property type="match status" value="1"/>
</dbReference>
<evidence type="ECO:0000259" key="10">
    <source>
        <dbReference type="PROSITE" id="PS50885"/>
    </source>
</evidence>
<evidence type="ECO:0000256" key="4">
    <source>
        <dbReference type="ARBA" id="ARBA00022553"/>
    </source>
</evidence>
<dbReference type="SUPFAM" id="SSF47384">
    <property type="entry name" value="Homodimeric domain of signal transducing histidine kinase"/>
    <property type="match status" value="1"/>
</dbReference>
<dbReference type="Pfam" id="PF02518">
    <property type="entry name" value="HATPase_c"/>
    <property type="match status" value="1"/>
</dbReference>
<dbReference type="CDD" id="cd06225">
    <property type="entry name" value="HAMP"/>
    <property type="match status" value="1"/>
</dbReference>
<evidence type="ECO:0000256" key="3">
    <source>
        <dbReference type="ARBA" id="ARBA00012438"/>
    </source>
</evidence>
<keyword evidence="8" id="KW-1133">Transmembrane helix</keyword>
<dbReference type="GO" id="GO:0005886">
    <property type="term" value="C:plasma membrane"/>
    <property type="evidence" value="ECO:0007669"/>
    <property type="project" value="TreeGrafter"/>
</dbReference>
<dbReference type="Proteomes" id="UP001060336">
    <property type="component" value="Chromosome"/>
</dbReference>
<accession>A0A9J7ANH3</accession>
<keyword evidence="7" id="KW-0175">Coiled coil</keyword>
<keyword evidence="11" id="KW-0547">Nucleotide-binding</keyword>
<dbReference type="GO" id="GO:0005524">
    <property type="term" value="F:ATP binding"/>
    <property type="evidence" value="ECO:0007669"/>
    <property type="project" value="UniProtKB-KW"/>
</dbReference>
<evidence type="ECO:0000256" key="1">
    <source>
        <dbReference type="ARBA" id="ARBA00000085"/>
    </source>
</evidence>
<evidence type="ECO:0000259" key="9">
    <source>
        <dbReference type="PROSITE" id="PS50109"/>
    </source>
</evidence>
<dbReference type="InterPro" id="IPR005467">
    <property type="entry name" value="His_kinase_dom"/>
</dbReference>
<dbReference type="PROSITE" id="PS50885">
    <property type="entry name" value="HAMP"/>
    <property type="match status" value="1"/>
</dbReference>
<dbReference type="Gene3D" id="1.10.287.130">
    <property type="match status" value="1"/>
</dbReference>
<dbReference type="EMBL" id="CP102480">
    <property type="protein sequence ID" value="UUX48490.1"/>
    <property type="molecule type" value="Genomic_DNA"/>
</dbReference>
<sequence>MGANPPFPKRLKVKLLAIVGVTFLALIVPGIWLLLFTTSLADEELLASRIGNLTARTALAVERHAAYGNPFLARDLLSPLAADRAFLCAELSKGDAAPTAAIPSSQGCPKSLEGLEIRIPASKDARWTLRVMFTDKELKETRRFEYVIGVSAIAVAILAALIAVAFGFYFLVDRPLRRLLASIRESSHSGELQPVSWSSRDEMGLVVQAYNAMIERERQREQTLRSVNEELRRSEADLSDLNRDLEDRVRERTRELEIAKKAAEFANMSKTRFLRAMSHELRTPLNAIIGFSDIMAHGTLGKLENERYQEFSVDIRDSGRHLLKIINELLDIARIEAGQDSLEEEIISADALVTEAVRLVKPLADDRGIALSRSQIDPELVLDIDATKMKQVLLNLLGNAVKYTPSGGTVKAIVALRPRHGEARQGGIEFHISDTGNGIPQDQIPKALTAFERLDDEITAAQSGTGLGLPLAQMMVELHGGTLTLESEVGVGTTVSVWLPANRVGYLRSELDDLKIGHAG</sequence>
<dbReference type="KEGG" id="naci:NUH88_13845"/>
<dbReference type="RefSeq" id="WP_257766997.1">
    <property type="nucleotide sequence ID" value="NZ_CP102480.1"/>
</dbReference>
<dbReference type="SUPFAM" id="SSF55874">
    <property type="entry name" value="ATPase domain of HSP90 chaperone/DNA topoisomerase II/histidine kinase"/>
    <property type="match status" value="1"/>
</dbReference>
<feature type="domain" description="HAMP" evidence="10">
    <location>
        <begin position="170"/>
        <end position="222"/>
    </location>
</feature>
<feature type="domain" description="Histidine kinase" evidence="9">
    <location>
        <begin position="276"/>
        <end position="503"/>
    </location>
</feature>
<dbReference type="InterPro" id="IPR036890">
    <property type="entry name" value="HATPase_C_sf"/>
</dbReference>
<evidence type="ECO:0000313" key="11">
    <source>
        <dbReference type="EMBL" id="UUX48490.1"/>
    </source>
</evidence>
<evidence type="ECO:0000313" key="12">
    <source>
        <dbReference type="Proteomes" id="UP001060336"/>
    </source>
</evidence>
<comment type="subcellular location">
    <subcellularLocation>
        <location evidence="2">Membrane</location>
    </subcellularLocation>
</comment>
<dbReference type="PROSITE" id="PS50109">
    <property type="entry name" value="HIS_KIN"/>
    <property type="match status" value="1"/>
</dbReference>
<feature type="transmembrane region" description="Helical" evidence="8">
    <location>
        <begin position="146"/>
        <end position="172"/>
    </location>
</feature>
<feature type="transmembrane region" description="Helical" evidence="8">
    <location>
        <begin position="15"/>
        <end position="36"/>
    </location>
</feature>
<dbReference type="InterPro" id="IPR003594">
    <property type="entry name" value="HATPase_dom"/>
</dbReference>
<dbReference type="FunFam" id="3.30.565.10:FF:000006">
    <property type="entry name" value="Sensor histidine kinase WalK"/>
    <property type="match status" value="1"/>
</dbReference>
<feature type="coiled-coil region" evidence="7">
    <location>
        <begin position="214"/>
        <end position="262"/>
    </location>
</feature>
<dbReference type="Gene3D" id="3.30.565.10">
    <property type="entry name" value="Histidine kinase-like ATPase, C-terminal domain"/>
    <property type="match status" value="1"/>
</dbReference>
<evidence type="ECO:0000256" key="8">
    <source>
        <dbReference type="SAM" id="Phobius"/>
    </source>
</evidence>
<keyword evidence="8" id="KW-0812">Transmembrane</keyword>
<dbReference type="Pfam" id="PF00512">
    <property type="entry name" value="HisKA"/>
    <property type="match status" value="1"/>
</dbReference>
<evidence type="ECO:0000256" key="5">
    <source>
        <dbReference type="ARBA" id="ARBA00022679"/>
    </source>
</evidence>
<dbReference type="GO" id="GO:0009927">
    <property type="term" value="F:histidine phosphotransfer kinase activity"/>
    <property type="evidence" value="ECO:0007669"/>
    <property type="project" value="TreeGrafter"/>
</dbReference>
<evidence type="ECO:0000256" key="6">
    <source>
        <dbReference type="ARBA" id="ARBA00022777"/>
    </source>
</evidence>
<dbReference type="AlphaFoldDB" id="A0A9J7ANH3"/>
<evidence type="ECO:0000256" key="7">
    <source>
        <dbReference type="SAM" id="Coils"/>
    </source>
</evidence>
<evidence type="ECO:0000256" key="2">
    <source>
        <dbReference type="ARBA" id="ARBA00004370"/>
    </source>
</evidence>